<comment type="caution">
    <text evidence="1">The sequence shown here is derived from an EMBL/GenBank/DDBJ whole genome shotgun (WGS) entry which is preliminary data.</text>
</comment>
<dbReference type="AlphaFoldDB" id="A0A4Y4DRG0"/>
<dbReference type="Proteomes" id="UP000316612">
    <property type="component" value="Unassembled WGS sequence"/>
</dbReference>
<evidence type="ECO:0000313" key="2">
    <source>
        <dbReference type="Proteomes" id="UP000316612"/>
    </source>
</evidence>
<keyword evidence="2" id="KW-1185">Reference proteome</keyword>
<dbReference type="OrthoDB" id="3837807at2"/>
<proteinExistence type="predicted"/>
<organism evidence="1 2">
    <name type="scientific">Glutamicibacter uratoxydans</name>
    <name type="common">Arthrobacter uratoxydans</name>
    <dbReference type="NCBI Taxonomy" id="43667"/>
    <lineage>
        <taxon>Bacteria</taxon>
        <taxon>Bacillati</taxon>
        <taxon>Actinomycetota</taxon>
        <taxon>Actinomycetes</taxon>
        <taxon>Micrococcales</taxon>
        <taxon>Micrococcaceae</taxon>
        <taxon>Glutamicibacter</taxon>
    </lineage>
</organism>
<accession>A0A4Y4DRG0</accession>
<evidence type="ECO:0000313" key="1">
    <source>
        <dbReference type="EMBL" id="GED07932.1"/>
    </source>
</evidence>
<gene>
    <name evidence="1" type="ORF">AUR04nite_34640</name>
</gene>
<sequence length="187" mass="21220">MPTLKETTREIADATGRPWADWVELLHQADATNLHHNELPSLAQTLMPAQTADPGIWASRIASAFELDAARRRPGRAIDGTFQGFVSAVLDSDLDASLQRWQDLMRRQESFNSRRMISTPVVSSSRRWRYWSADFSDATETQVDIGLRGRKLTIAVNITKAQSMDAVSEWKNFWRQILTQFADQDAL</sequence>
<dbReference type="RefSeq" id="WP_141367518.1">
    <property type="nucleotide sequence ID" value="NZ_BAAAJL010000004.1"/>
</dbReference>
<reference evidence="1 2" key="1">
    <citation type="submission" date="2019-06" db="EMBL/GenBank/DDBJ databases">
        <title>Whole genome shotgun sequence of Glutamicibacter uratoxydans NBRC 15515.</title>
        <authorList>
            <person name="Hosoyama A."/>
            <person name="Uohara A."/>
            <person name="Ohji S."/>
            <person name="Ichikawa N."/>
        </authorList>
    </citation>
    <scope>NUCLEOTIDE SEQUENCE [LARGE SCALE GENOMIC DNA]</scope>
    <source>
        <strain evidence="1 2">NBRC 15515</strain>
    </source>
</reference>
<protein>
    <submittedName>
        <fullName evidence="1">Uncharacterized protein</fullName>
    </submittedName>
</protein>
<name>A0A4Y4DRG0_GLUUR</name>
<dbReference type="EMBL" id="BJNY01000034">
    <property type="protein sequence ID" value="GED07932.1"/>
    <property type="molecule type" value="Genomic_DNA"/>
</dbReference>